<dbReference type="Proteomes" id="UP000177870">
    <property type="component" value="Chromosome"/>
</dbReference>
<dbReference type="EMBL" id="CP017599">
    <property type="protein sequence ID" value="AOW98113.1"/>
    <property type="molecule type" value="Genomic_DNA"/>
</dbReference>
<sequence length="111" mass="11329">MLISDLNHLESVEASQVQGGMTIAGIKFNNVINTNVTTNTSITENEVFNTSINSSAIVNGVIASGGTTSEGASDQGNNVATKQESVFVTLEQGGTTASKSVGIGFSAIGIY</sequence>
<accession>A0A1D8TKH3</accession>
<proteinExistence type="predicted"/>
<protein>
    <submittedName>
        <fullName evidence="1">Uncharacterized protein</fullName>
    </submittedName>
</protein>
<dbReference type="AlphaFoldDB" id="A0A1D8TKH3"/>
<dbReference type="KEGG" id="mpro:BJP34_00495"/>
<dbReference type="OrthoDB" id="471530at2"/>
<gene>
    <name evidence="1" type="ORF">BJP34_00495</name>
</gene>
<name>A0A1D8TKH3_9CYAN</name>
<dbReference type="RefSeq" id="WP_070390635.1">
    <property type="nucleotide sequence ID" value="NZ_CP017599.1"/>
</dbReference>
<reference evidence="2" key="1">
    <citation type="submission" date="2016-10" db="EMBL/GenBank/DDBJ databases">
        <title>Comparative genomics uncovers the prolific and rare metabolic potential of the cyanobacterial genus Moorea.</title>
        <authorList>
            <person name="Leao T."/>
            <person name="Castelao G."/>
            <person name="Korobeynikov A."/>
            <person name="Monroe E.A."/>
            <person name="Podell S."/>
            <person name="Glukhov E."/>
            <person name="Allen E."/>
            <person name="Gerwick W.H."/>
            <person name="Gerwick L."/>
        </authorList>
    </citation>
    <scope>NUCLEOTIDE SEQUENCE [LARGE SCALE GENOMIC DNA]</scope>
    <source>
        <strain evidence="2">PAL-8-15-08-1</strain>
    </source>
</reference>
<organism evidence="1 2">
    <name type="scientific">Moorena producens PAL-8-15-08-1</name>
    <dbReference type="NCBI Taxonomy" id="1458985"/>
    <lineage>
        <taxon>Bacteria</taxon>
        <taxon>Bacillati</taxon>
        <taxon>Cyanobacteriota</taxon>
        <taxon>Cyanophyceae</taxon>
        <taxon>Coleofasciculales</taxon>
        <taxon>Coleofasciculaceae</taxon>
        <taxon>Moorena</taxon>
    </lineage>
</organism>
<dbReference type="STRING" id="1458985.BJP34_00495"/>
<evidence type="ECO:0000313" key="1">
    <source>
        <dbReference type="EMBL" id="AOW98113.1"/>
    </source>
</evidence>
<evidence type="ECO:0000313" key="2">
    <source>
        <dbReference type="Proteomes" id="UP000177870"/>
    </source>
</evidence>